<gene>
    <name evidence="2" type="ORF">R1flu_008583</name>
</gene>
<keyword evidence="1" id="KW-0175">Coiled coil</keyword>
<name>A0ABD1YC44_9MARC</name>
<dbReference type="AlphaFoldDB" id="A0ABD1YC44"/>
<keyword evidence="3" id="KW-1185">Reference proteome</keyword>
<proteinExistence type="predicted"/>
<dbReference type="EMBL" id="JBHFFA010000005">
    <property type="protein sequence ID" value="KAL2624338.1"/>
    <property type="molecule type" value="Genomic_DNA"/>
</dbReference>
<organism evidence="2 3">
    <name type="scientific">Riccia fluitans</name>
    <dbReference type="NCBI Taxonomy" id="41844"/>
    <lineage>
        <taxon>Eukaryota</taxon>
        <taxon>Viridiplantae</taxon>
        <taxon>Streptophyta</taxon>
        <taxon>Embryophyta</taxon>
        <taxon>Marchantiophyta</taxon>
        <taxon>Marchantiopsida</taxon>
        <taxon>Marchantiidae</taxon>
        <taxon>Marchantiales</taxon>
        <taxon>Ricciaceae</taxon>
        <taxon>Riccia</taxon>
    </lineage>
</organism>
<sequence>MNKIIAELLERNELLQRSNADLKGLLDLRDEELKSRQEELQQAQAQTHMAELEKAKEEWKEKARELEKEIYEVRDDVVKREEEVARWKRSEEQIAAFVREVTDLQGELLAKDARVRELQQTLRERPEETQPQQLESARKEFHDVEQRFALVESSDLS</sequence>
<accession>A0ABD1YC44</accession>
<feature type="coiled-coil region" evidence="1">
    <location>
        <begin position="5"/>
        <end position="83"/>
    </location>
</feature>
<protein>
    <submittedName>
        <fullName evidence="2">Uncharacterized protein</fullName>
    </submittedName>
</protein>
<dbReference type="Proteomes" id="UP001605036">
    <property type="component" value="Unassembled WGS sequence"/>
</dbReference>
<evidence type="ECO:0000256" key="1">
    <source>
        <dbReference type="SAM" id="Coils"/>
    </source>
</evidence>
<comment type="caution">
    <text evidence="2">The sequence shown here is derived from an EMBL/GenBank/DDBJ whole genome shotgun (WGS) entry which is preliminary data.</text>
</comment>
<evidence type="ECO:0000313" key="2">
    <source>
        <dbReference type="EMBL" id="KAL2624338.1"/>
    </source>
</evidence>
<evidence type="ECO:0000313" key="3">
    <source>
        <dbReference type="Proteomes" id="UP001605036"/>
    </source>
</evidence>
<reference evidence="2 3" key="1">
    <citation type="submission" date="2024-09" db="EMBL/GenBank/DDBJ databases">
        <title>Chromosome-scale assembly of Riccia fluitans.</title>
        <authorList>
            <person name="Paukszto L."/>
            <person name="Sawicki J."/>
            <person name="Karawczyk K."/>
            <person name="Piernik-Szablinska J."/>
            <person name="Szczecinska M."/>
            <person name="Mazdziarz M."/>
        </authorList>
    </citation>
    <scope>NUCLEOTIDE SEQUENCE [LARGE SCALE GENOMIC DNA]</scope>
    <source>
        <strain evidence="2">Rf_01</strain>
        <tissue evidence="2">Aerial parts of the thallus</tissue>
    </source>
</reference>